<organism evidence="1 2">
    <name type="scientific">Dryococelus australis</name>
    <dbReference type="NCBI Taxonomy" id="614101"/>
    <lineage>
        <taxon>Eukaryota</taxon>
        <taxon>Metazoa</taxon>
        <taxon>Ecdysozoa</taxon>
        <taxon>Arthropoda</taxon>
        <taxon>Hexapoda</taxon>
        <taxon>Insecta</taxon>
        <taxon>Pterygota</taxon>
        <taxon>Neoptera</taxon>
        <taxon>Polyneoptera</taxon>
        <taxon>Phasmatodea</taxon>
        <taxon>Verophasmatodea</taxon>
        <taxon>Anareolatae</taxon>
        <taxon>Phasmatidae</taxon>
        <taxon>Eurycanthinae</taxon>
        <taxon>Dryococelus</taxon>
    </lineage>
</organism>
<proteinExistence type="predicted"/>
<keyword evidence="2" id="KW-1185">Reference proteome</keyword>
<dbReference type="Proteomes" id="UP001159363">
    <property type="component" value="Chromosome 8"/>
</dbReference>
<reference evidence="1 2" key="1">
    <citation type="submission" date="2023-02" db="EMBL/GenBank/DDBJ databases">
        <title>LHISI_Scaffold_Assembly.</title>
        <authorList>
            <person name="Stuart O.P."/>
            <person name="Cleave R."/>
            <person name="Magrath M.J.L."/>
            <person name="Mikheyev A.S."/>
        </authorList>
    </citation>
    <scope>NUCLEOTIDE SEQUENCE [LARGE SCALE GENOMIC DNA]</scope>
    <source>
        <strain evidence="1">Daus_M_001</strain>
        <tissue evidence="1">Leg muscle</tissue>
    </source>
</reference>
<sequence length="107" mass="12487">MREPYTVYVMNYNDVKQWKPTEIMFLPPQRKEHVSEDKIKFKEIRQVTLCKSSDSVEVNNAFQEETPSKSITLGPQLKHDDADLPKQLHKAKIPIAAQKYNDLKLLC</sequence>
<evidence type="ECO:0000313" key="1">
    <source>
        <dbReference type="EMBL" id="KAJ8876258.1"/>
    </source>
</evidence>
<gene>
    <name evidence="1" type="ORF">PR048_024168</name>
</gene>
<name>A0ABQ9GW65_9NEOP</name>
<accession>A0ABQ9GW65</accession>
<dbReference type="EMBL" id="JARBHB010000009">
    <property type="protein sequence ID" value="KAJ8876258.1"/>
    <property type="molecule type" value="Genomic_DNA"/>
</dbReference>
<protein>
    <submittedName>
        <fullName evidence="1">Uncharacterized protein</fullName>
    </submittedName>
</protein>
<evidence type="ECO:0000313" key="2">
    <source>
        <dbReference type="Proteomes" id="UP001159363"/>
    </source>
</evidence>
<comment type="caution">
    <text evidence="1">The sequence shown here is derived from an EMBL/GenBank/DDBJ whole genome shotgun (WGS) entry which is preliminary data.</text>
</comment>